<feature type="compositionally biased region" description="Pro residues" evidence="1">
    <location>
        <begin position="40"/>
        <end position="53"/>
    </location>
</feature>
<proteinExistence type="predicted"/>
<dbReference type="EMBL" id="MH790556">
    <property type="protein sequence ID" value="QBH76112.1"/>
    <property type="molecule type" value="Genomic_DNA"/>
</dbReference>
<accession>A0A481T4W7</accession>
<organismHost>
    <name type="scientific">Homo sapiens</name>
    <name type="common">Human</name>
    <dbReference type="NCBI Taxonomy" id="9606"/>
</organismHost>
<name>A0A481T4W7_HHV2</name>
<evidence type="ECO:0000256" key="1">
    <source>
        <dbReference type="SAM" id="MobiDB-lite"/>
    </source>
</evidence>
<feature type="compositionally biased region" description="Polar residues" evidence="1">
    <location>
        <begin position="1"/>
        <end position="10"/>
    </location>
</feature>
<reference evidence="2" key="1">
    <citation type="submission" date="2018-08" db="EMBL/GenBank/DDBJ databases">
        <title>HSV2 whole genome sequences from clinical isolates.</title>
        <authorList>
            <person name="Roychoudhury P."/>
            <person name="Greninger A.L."/>
            <person name="Jerome K.R."/>
            <person name="Johnston C."/>
            <person name="Wald A."/>
            <person name="Xie H."/>
        </authorList>
    </citation>
    <scope>NUCLEOTIDE SEQUENCE</scope>
    <source>
        <strain evidence="2">2012-15948</strain>
    </source>
</reference>
<feature type="region of interest" description="Disordered" evidence="1">
    <location>
        <begin position="1"/>
        <end position="69"/>
    </location>
</feature>
<evidence type="ECO:0000313" key="2">
    <source>
        <dbReference type="EMBL" id="QBH76112.1"/>
    </source>
</evidence>
<protein>
    <submittedName>
        <fullName evidence="2">Uncharacterized protein</fullName>
    </submittedName>
</protein>
<organism evidence="2">
    <name type="scientific">Human herpesvirus 2</name>
    <name type="common">HHV-2</name>
    <name type="synonym">Human herpes simplex virus 2</name>
    <dbReference type="NCBI Taxonomy" id="10310"/>
    <lineage>
        <taxon>Viruses</taxon>
        <taxon>Duplodnaviria</taxon>
        <taxon>Heunggongvirae</taxon>
        <taxon>Peploviricota</taxon>
        <taxon>Herviviricetes</taxon>
        <taxon>Herpesvirales</taxon>
        <taxon>Orthoherpesviridae</taxon>
        <taxon>Alphaherpesvirinae</taxon>
        <taxon>Simplexvirus</taxon>
        <taxon>Simplexvirus humanalpha2</taxon>
    </lineage>
</organism>
<sequence length="69" mass="7595">MANTSTSCPSTRCLRAPTTWPTRPTSPRPCATWRATSPWSPRPWGPTTSPPSASPWCSTPARARRGRTR</sequence>
<feature type="compositionally biased region" description="Low complexity" evidence="1">
    <location>
        <begin position="15"/>
        <end position="29"/>
    </location>
</feature>